<dbReference type="NCBIfam" id="TIGR02669">
    <property type="entry name" value="SpoIID_LytB"/>
    <property type="match status" value="1"/>
</dbReference>
<organism evidence="2 3">
    <name type="scientific">Candidatus Cellulosilyticum pullistercoris</name>
    <dbReference type="NCBI Taxonomy" id="2838521"/>
    <lineage>
        <taxon>Bacteria</taxon>
        <taxon>Bacillati</taxon>
        <taxon>Bacillota</taxon>
        <taxon>Clostridia</taxon>
        <taxon>Lachnospirales</taxon>
        <taxon>Cellulosilyticaceae</taxon>
        <taxon>Cellulosilyticum</taxon>
    </lineage>
</organism>
<dbReference type="EMBL" id="JAHLFQ010000255">
    <property type="protein sequence ID" value="MBU3805236.1"/>
    <property type="molecule type" value="Genomic_DNA"/>
</dbReference>
<dbReference type="AlphaFoldDB" id="A0A9E2KEI8"/>
<proteinExistence type="predicted"/>
<dbReference type="InterPro" id="IPR013693">
    <property type="entry name" value="SpoIID/LytB_N"/>
</dbReference>
<reference evidence="2" key="1">
    <citation type="journal article" date="2021" name="PeerJ">
        <title>Extensive microbial diversity within the chicken gut microbiome revealed by metagenomics and culture.</title>
        <authorList>
            <person name="Gilroy R."/>
            <person name="Ravi A."/>
            <person name="Getino M."/>
            <person name="Pursley I."/>
            <person name="Horton D.L."/>
            <person name="Alikhan N.F."/>
            <person name="Baker D."/>
            <person name="Gharbi K."/>
            <person name="Hall N."/>
            <person name="Watson M."/>
            <person name="Adriaenssens E.M."/>
            <person name="Foster-Nyarko E."/>
            <person name="Jarju S."/>
            <person name="Secka A."/>
            <person name="Antonio M."/>
            <person name="Oren A."/>
            <person name="Chaudhuri R.R."/>
            <person name="La Ragione R."/>
            <person name="Hildebrand F."/>
            <person name="Pallen M.J."/>
        </authorList>
    </citation>
    <scope>NUCLEOTIDE SEQUENCE</scope>
    <source>
        <strain evidence="2">B5-657</strain>
    </source>
</reference>
<sequence length="303" mass="34167">MKKFIQMMICVGSSMFLLPIFIVYISGVEVGHVGEINSASQTQVKKEEDIIDEEILVGILAKEIPYTYELEAIKTQAVLIRSYMARRILGIQNKGAIVGYTVDEMKQVWGEERYQSIYNVYKEAIEATRGEIILYDNQPIEALYHEASSGRTRDAKSVYKIEIPYLKGVESPVDKISKQAKYTKEEIVRLMKEKYPNLIASADALEKQIQIVSKDEAGYVGVIQIGNITLTGEEIKNMLELPSCAFKIYNSEESLIFDVKGVGTGVGLSQNGANELAKQGMGYEDIIKYYYTDVTIEKYEVQK</sequence>
<dbReference type="InterPro" id="IPR013486">
    <property type="entry name" value="SpoIID/LytB"/>
</dbReference>
<evidence type="ECO:0000313" key="3">
    <source>
        <dbReference type="Proteomes" id="UP000824229"/>
    </source>
</evidence>
<evidence type="ECO:0000259" key="1">
    <source>
        <dbReference type="Pfam" id="PF08486"/>
    </source>
</evidence>
<comment type="caution">
    <text evidence="2">The sequence shown here is derived from an EMBL/GenBank/DDBJ whole genome shotgun (WGS) entry which is preliminary data.</text>
</comment>
<name>A0A9E2KEI8_9FIRM</name>
<protein>
    <submittedName>
        <fullName evidence="2">SpoIID/LytB domain-containing protein</fullName>
    </submittedName>
</protein>
<reference evidence="2" key="2">
    <citation type="submission" date="2021-04" db="EMBL/GenBank/DDBJ databases">
        <authorList>
            <person name="Gilroy R."/>
        </authorList>
    </citation>
    <scope>NUCLEOTIDE SEQUENCE</scope>
    <source>
        <strain evidence="2">B5-657</strain>
    </source>
</reference>
<evidence type="ECO:0000313" key="2">
    <source>
        <dbReference type="EMBL" id="MBU3805236.1"/>
    </source>
</evidence>
<dbReference type="Pfam" id="PF08486">
    <property type="entry name" value="SpoIID"/>
    <property type="match status" value="1"/>
</dbReference>
<gene>
    <name evidence="2" type="ORF">H9872_10855</name>
</gene>
<accession>A0A9E2KEI8</accession>
<dbReference type="GO" id="GO:0030435">
    <property type="term" value="P:sporulation resulting in formation of a cellular spore"/>
    <property type="evidence" value="ECO:0007669"/>
    <property type="project" value="InterPro"/>
</dbReference>
<dbReference type="Proteomes" id="UP000824229">
    <property type="component" value="Unassembled WGS sequence"/>
</dbReference>
<feature type="domain" description="Sporulation stage II protein D amidase enhancer LytB N-terminal" evidence="1">
    <location>
        <begin position="44"/>
        <end position="135"/>
    </location>
</feature>